<evidence type="ECO:0000259" key="15">
    <source>
        <dbReference type="Pfam" id="PF07715"/>
    </source>
</evidence>
<dbReference type="PANTHER" id="PTHR30069:SF29">
    <property type="entry name" value="HEMOGLOBIN AND HEMOGLOBIN-HAPTOGLOBIN-BINDING PROTEIN 1-RELATED"/>
    <property type="match status" value="1"/>
</dbReference>
<keyword evidence="9 16" id="KW-0675">Receptor</keyword>
<feature type="chain" id="PRO_5046829677" evidence="13">
    <location>
        <begin position="27"/>
        <end position="707"/>
    </location>
</feature>
<keyword evidence="4 11" id="KW-1134">Transmembrane beta strand</keyword>
<dbReference type="Proteomes" id="UP001566331">
    <property type="component" value="Unassembled WGS sequence"/>
</dbReference>
<evidence type="ECO:0000256" key="2">
    <source>
        <dbReference type="ARBA" id="ARBA00008143"/>
    </source>
</evidence>
<evidence type="ECO:0000256" key="13">
    <source>
        <dbReference type="SAM" id="SignalP"/>
    </source>
</evidence>
<dbReference type="RefSeq" id="WP_370565750.1">
    <property type="nucleotide sequence ID" value="NZ_JBFWIB010000024.1"/>
</dbReference>
<keyword evidence="10 11" id="KW-0998">Cell outer membrane</keyword>
<feature type="domain" description="TonB-dependent receptor-like beta-barrel" evidence="14">
    <location>
        <begin position="254"/>
        <end position="668"/>
    </location>
</feature>
<dbReference type="InterPro" id="IPR039426">
    <property type="entry name" value="TonB-dep_rcpt-like"/>
</dbReference>
<evidence type="ECO:0000313" key="17">
    <source>
        <dbReference type="Proteomes" id="UP001566331"/>
    </source>
</evidence>
<evidence type="ECO:0000256" key="11">
    <source>
        <dbReference type="PROSITE-ProRule" id="PRU01360"/>
    </source>
</evidence>
<sequence length="707" mass="76034">MIRIPGPSLASALAIACAASPLPLFAQGQPAVESDRSDEVTTLDEVVVHGQTLTSRNVRKAQAELARVPGGVDLVDLEDLNGQVVRNLQDVLAFTPGVFAQSQTGADQTRLSIRGSGIAETVTLRGVAVLRDGLPLTQTNGQFRSALLDPATAGYVEVYRGANALAYGASTLGGAINLISPTGHTTPGVEMHMLLGEHSTVRPRVSASFAGDDRDGYATLSGAFQDGFREHLEQRDMRFYGNLGWRHGGRSETRFHLDVQDLSQQLPGALTLAQLREDPTQADPRNIPIDARSEVQQYRAAVQHTVLSASGQRLDVGAYYQVIDFLSVGRFGITAGYDRDIGLSLRHEWTAQAMGATGTPARLVSGGRLAYGPSDSGRYAIGSAGERGDRTSTREDNPLALELFTEYQHPLSSRFTGVAGVSAVYARRDSRNTVLSGFGTSIDASEDFFGLNPKLGFLWQVADGVEVFGNLSRSFELPDDFEYANAFQDGTVHEQSATTLELGVRGRLGGFEWDAAAYRARVRDEILSQELPLGSGIYVTTNADRTVHSGVELGLGWTWSLGRSGVDTLQLRGAATWNDFRYDDDAVFGNNQLPGVPRHAGRAELTYQHANGFSFGPSVEVASAYYVDFANTLRAPSYAIWGLRAAYTAPSAVGPFAALTVFAEGRNLGDRHYVASTSITASADGMDTRIFNPGLTRSFFVGARLSF</sequence>
<evidence type="ECO:0000313" key="16">
    <source>
        <dbReference type="EMBL" id="MEZ0476652.1"/>
    </source>
</evidence>
<dbReference type="Gene3D" id="2.170.130.10">
    <property type="entry name" value="TonB-dependent receptor, plug domain"/>
    <property type="match status" value="1"/>
</dbReference>
<keyword evidence="8 11" id="KW-0472">Membrane</keyword>
<dbReference type="PANTHER" id="PTHR30069">
    <property type="entry name" value="TONB-DEPENDENT OUTER MEMBRANE RECEPTOR"/>
    <property type="match status" value="1"/>
</dbReference>
<dbReference type="InterPro" id="IPR037066">
    <property type="entry name" value="Plug_dom_sf"/>
</dbReference>
<comment type="caution">
    <text evidence="16">The sequence shown here is derived from an EMBL/GenBank/DDBJ whole genome shotgun (WGS) entry which is preliminary data.</text>
</comment>
<comment type="subcellular location">
    <subcellularLocation>
        <location evidence="1 11">Cell outer membrane</location>
        <topology evidence="1 11">Multi-pass membrane protein</topology>
    </subcellularLocation>
</comment>
<keyword evidence="7 12" id="KW-0798">TonB box</keyword>
<dbReference type="Pfam" id="PF07715">
    <property type="entry name" value="Plug"/>
    <property type="match status" value="1"/>
</dbReference>
<evidence type="ECO:0000256" key="6">
    <source>
        <dbReference type="ARBA" id="ARBA00022729"/>
    </source>
</evidence>
<dbReference type="InterPro" id="IPR000531">
    <property type="entry name" value="Beta-barrel_TonB"/>
</dbReference>
<evidence type="ECO:0000259" key="14">
    <source>
        <dbReference type="Pfam" id="PF00593"/>
    </source>
</evidence>
<evidence type="ECO:0000256" key="12">
    <source>
        <dbReference type="RuleBase" id="RU003357"/>
    </source>
</evidence>
<organism evidence="16 17">
    <name type="scientific">Luteimonas salinilitoris</name>
    <dbReference type="NCBI Taxonomy" id="3237697"/>
    <lineage>
        <taxon>Bacteria</taxon>
        <taxon>Pseudomonadati</taxon>
        <taxon>Pseudomonadota</taxon>
        <taxon>Gammaproteobacteria</taxon>
        <taxon>Lysobacterales</taxon>
        <taxon>Lysobacteraceae</taxon>
        <taxon>Luteimonas</taxon>
    </lineage>
</organism>
<evidence type="ECO:0000256" key="5">
    <source>
        <dbReference type="ARBA" id="ARBA00022692"/>
    </source>
</evidence>
<dbReference type="Gene3D" id="2.40.170.20">
    <property type="entry name" value="TonB-dependent receptor, beta-barrel domain"/>
    <property type="match status" value="1"/>
</dbReference>
<feature type="domain" description="TonB-dependent receptor plug" evidence="15">
    <location>
        <begin position="66"/>
        <end position="175"/>
    </location>
</feature>
<evidence type="ECO:0000256" key="9">
    <source>
        <dbReference type="ARBA" id="ARBA00023170"/>
    </source>
</evidence>
<gene>
    <name evidence="16" type="ORF">AB6713_18855</name>
</gene>
<keyword evidence="17" id="KW-1185">Reference proteome</keyword>
<evidence type="ECO:0000256" key="8">
    <source>
        <dbReference type="ARBA" id="ARBA00023136"/>
    </source>
</evidence>
<evidence type="ECO:0000256" key="3">
    <source>
        <dbReference type="ARBA" id="ARBA00022448"/>
    </source>
</evidence>
<evidence type="ECO:0000256" key="7">
    <source>
        <dbReference type="ARBA" id="ARBA00023077"/>
    </source>
</evidence>
<dbReference type="PROSITE" id="PS52016">
    <property type="entry name" value="TONB_DEPENDENT_REC_3"/>
    <property type="match status" value="1"/>
</dbReference>
<dbReference type="EMBL" id="JBFWIC010000043">
    <property type="protein sequence ID" value="MEZ0476652.1"/>
    <property type="molecule type" value="Genomic_DNA"/>
</dbReference>
<keyword evidence="3 11" id="KW-0813">Transport</keyword>
<comment type="similarity">
    <text evidence="2">Belongs to the TonB-dependent receptor family. Hemoglobin/haptoglobin binding protein subfamily.</text>
</comment>
<keyword evidence="6 13" id="KW-0732">Signal</keyword>
<dbReference type="SUPFAM" id="SSF56935">
    <property type="entry name" value="Porins"/>
    <property type="match status" value="1"/>
</dbReference>
<evidence type="ECO:0000256" key="1">
    <source>
        <dbReference type="ARBA" id="ARBA00004571"/>
    </source>
</evidence>
<protein>
    <submittedName>
        <fullName evidence="16">TonB-dependent receptor family protein</fullName>
    </submittedName>
</protein>
<feature type="signal peptide" evidence="13">
    <location>
        <begin position="1"/>
        <end position="26"/>
    </location>
</feature>
<dbReference type="InterPro" id="IPR036942">
    <property type="entry name" value="Beta-barrel_TonB_sf"/>
</dbReference>
<dbReference type="Pfam" id="PF00593">
    <property type="entry name" value="TonB_dep_Rec_b-barrel"/>
    <property type="match status" value="1"/>
</dbReference>
<name>A0ABV4HV64_9GAMM</name>
<dbReference type="CDD" id="cd01347">
    <property type="entry name" value="ligand_gated_channel"/>
    <property type="match status" value="1"/>
</dbReference>
<proteinExistence type="inferred from homology"/>
<reference evidence="16 17" key="1">
    <citation type="submission" date="2024-07" db="EMBL/GenBank/DDBJ databases">
        <title>Luteimonas salilacus sp. nov., isolated from the shore soil of Salt Lake in Tibet of China.</title>
        <authorList>
            <person name="Zhang X."/>
            <person name="Li A."/>
        </authorList>
    </citation>
    <scope>NUCLEOTIDE SEQUENCE [LARGE SCALE GENOMIC DNA]</scope>
    <source>
        <strain evidence="16 17">B3-2-R+30</strain>
    </source>
</reference>
<evidence type="ECO:0000256" key="10">
    <source>
        <dbReference type="ARBA" id="ARBA00023237"/>
    </source>
</evidence>
<dbReference type="InterPro" id="IPR012910">
    <property type="entry name" value="Plug_dom"/>
</dbReference>
<keyword evidence="5 11" id="KW-0812">Transmembrane</keyword>
<evidence type="ECO:0000256" key="4">
    <source>
        <dbReference type="ARBA" id="ARBA00022452"/>
    </source>
</evidence>
<accession>A0ABV4HV64</accession>
<dbReference type="PROSITE" id="PS51257">
    <property type="entry name" value="PROKAR_LIPOPROTEIN"/>
    <property type="match status" value="1"/>
</dbReference>